<dbReference type="Proteomes" id="UP000177171">
    <property type="component" value="Unassembled WGS sequence"/>
</dbReference>
<evidence type="ECO:0000256" key="1">
    <source>
        <dbReference type="SAM" id="MobiDB-lite"/>
    </source>
</evidence>
<gene>
    <name evidence="2" type="ORF">A3G49_05500</name>
</gene>
<accession>A0A1G2LSN4</accession>
<dbReference type="EMBL" id="MHQY01000005">
    <property type="protein sequence ID" value="OHA14617.1"/>
    <property type="molecule type" value="Genomic_DNA"/>
</dbReference>
<feature type="region of interest" description="Disordered" evidence="1">
    <location>
        <begin position="1"/>
        <end position="23"/>
    </location>
</feature>
<sequence length="208" mass="23090">MTKKGLIRQRRTAKKGKNMPKTTNERIQARLDKVSGWVNEVDAEIAAPYHRNTISGADGGAFLVNLALNSSEPVLDEIKMAKLKDRLANAGVSNALPEADPRLMEIKVPETTAPGNPLSGEIAIAQIRQKMLDSFLAELRVLRQVLPVVKADTLAEMRGLVRERRELSGIRKSFRNMLRNRNVGIRAAFERMARGGPNPSWVWSGNVK</sequence>
<organism evidence="2 3">
    <name type="scientific">Candidatus Sungbacteria bacterium RIFCSPLOWO2_12_FULL_41_11</name>
    <dbReference type="NCBI Taxonomy" id="1802286"/>
    <lineage>
        <taxon>Bacteria</taxon>
        <taxon>Candidatus Sungiibacteriota</taxon>
    </lineage>
</organism>
<reference evidence="2 3" key="1">
    <citation type="journal article" date="2016" name="Nat. Commun.">
        <title>Thousands of microbial genomes shed light on interconnected biogeochemical processes in an aquifer system.</title>
        <authorList>
            <person name="Anantharaman K."/>
            <person name="Brown C.T."/>
            <person name="Hug L.A."/>
            <person name="Sharon I."/>
            <person name="Castelle C.J."/>
            <person name="Probst A.J."/>
            <person name="Thomas B.C."/>
            <person name="Singh A."/>
            <person name="Wilkins M.J."/>
            <person name="Karaoz U."/>
            <person name="Brodie E.L."/>
            <person name="Williams K.H."/>
            <person name="Hubbard S.S."/>
            <person name="Banfield J.F."/>
        </authorList>
    </citation>
    <scope>NUCLEOTIDE SEQUENCE [LARGE SCALE GENOMIC DNA]</scope>
</reference>
<feature type="compositionally biased region" description="Basic residues" evidence="1">
    <location>
        <begin position="1"/>
        <end position="18"/>
    </location>
</feature>
<evidence type="ECO:0000313" key="2">
    <source>
        <dbReference type="EMBL" id="OHA14617.1"/>
    </source>
</evidence>
<evidence type="ECO:0000313" key="3">
    <source>
        <dbReference type="Proteomes" id="UP000177171"/>
    </source>
</evidence>
<name>A0A1G2LSN4_9BACT</name>
<comment type="caution">
    <text evidence="2">The sequence shown here is derived from an EMBL/GenBank/DDBJ whole genome shotgun (WGS) entry which is preliminary data.</text>
</comment>
<protein>
    <submittedName>
        <fullName evidence="2">Uncharacterized protein</fullName>
    </submittedName>
</protein>
<proteinExistence type="predicted"/>
<dbReference type="AlphaFoldDB" id="A0A1G2LSN4"/>